<dbReference type="Gene3D" id="3.40.50.150">
    <property type="entry name" value="Vaccinia Virus protein VP39"/>
    <property type="match status" value="1"/>
</dbReference>
<sequence>MQPLEFKLSQANKPYAEACDENKVPILDQLQRLFSETGSVLEIGSGTGQHGVFFAAAMPDLTWQTSDREENLEGIRAWLSEAALDNLLSPLALDVTSVWPKTRYDAVFSANTTHIMSWPAVISLFQGVGRVLQADGRFVLYGPFNYQGAFTSESNSRFDEWLKSRDPLSGIRDFDDLNALAEDQGLIFEEDIEMPVNNRILVWRKRVEPVR</sequence>
<dbReference type="GO" id="GO:0032259">
    <property type="term" value="P:methylation"/>
    <property type="evidence" value="ECO:0007669"/>
    <property type="project" value="UniProtKB-KW"/>
</dbReference>
<dbReference type="Proteomes" id="UP000094849">
    <property type="component" value="Unassembled WGS sequence"/>
</dbReference>
<dbReference type="EMBL" id="LVJZ01000003">
    <property type="protein sequence ID" value="ODB98223.1"/>
    <property type="molecule type" value="Genomic_DNA"/>
</dbReference>
<proteinExistence type="predicted"/>
<dbReference type="SUPFAM" id="SSF53335">
    <property type="entry name" value="S-adenosyl-L-methionine-dependent methyltransferases"/>
    <property type="match status" value="1"/>
</dbReference>
<reference evidence="1 2" key="1">
    <citation type="submission" date="2016-03" db="EMBL/GenBank/DDBJ databases">
        <title>Chemosynthetic sulphur-oxidizing symbionts of marine invertebrate animals are capable of nitrogen fixation.</title>
        <authorList>
            <person name="Petersen J.M."/>
            <person name="Kemper A."/>
            <person name="Gruber-Vodicka H."/>
            <person name="Cardini U."/>
            <person name="Geest Mvander."/>
            <person name="Kleiner M."/>
            <person name="Bulgheresi S."/>
            <person name="Fussmann M."/>
            <person name="Herbold C."/>
            <person name="Seah B.K.B."/>
            <person name="Antony C.Paul."/>
            <person name="Liu D."/>
            <person name="Belitz A."/>
            <person name="Weber M."/>
        </authorList>
    </citation>
    <scope>NUCLEOTIDE SEQUENCE [LARGE SCALE GENOMIC DNA]</scope>
    <source>
        <strain evidence="1">G_D</strain>
    </source>
</reference>
<dbReference type="PANTHER" id="PTHR20974">
    <property type="entry name" value="UPF0585 PROTEIN CG18661"/>
    <property type="match status" value="1"/>
</dbReference>
<evidence type="ECO:0000313" key="2">
    <source>
        <dbReference type="Proteomes" id="UP000094849"/>
    </source>
</evidence>
<dbReference type="STRING" id="1818881.A3196_16565"/>
<dbReference type="InterPro" id="IPR029063">
    <property type="entry name" value="SAM-dependent_MTases_sf"/>
</dbReference>
<name>A0A1E2UTY3_9GAMM</name>
<dbReference type="GO" id="GO:0008168">
    <property type="term" value="F:methyltransferase activity"/>
    <property type="evidence" value="ECO:0007669"/>
    <property type="project" value="UniProtKB-KW"/>
</dbReference>
<dbReference type="Pfam" id="PF06080">
    <property type="entry name" value="DUF938"/>
    <property type="match status" value="1"/>
</dbReference>
<keyword evidence="1" id="KW-0489">Methyltransferase</keyword>
<keyword evidence="1" id="KW-0808">Transferase</keyword>
<keyword evidence="2" id="KW-1185">Reference proteome</keyword>
<dbReference type="OrthoDB" id="5563826at2"/>
<comment type="caution">
    <text evidence="1">The sequence shown here is derived from an EMBL/GenBank/DDBJ whole genome shotgun (WGS) entry which is preliminary data.</text>
</comment>
<accession>A0A1E2UTY3</accession>
<dbReference type="AlphaFoldDB" id="A0A1E2UTY3"/>
<protein>
    <submittedName>
        <fullName evidence="1">Methylase</fullName>
    </submittedName>
</protein>
<organism evidence="1 2">
    <name type="scientific">Candidatus Thiodiazotropha endoloripes</name>
    <dbReference type="NCBI Taxonomy" id="1818881"/>
    <lineage>
        <taxon>Bacteria</taxon>
        <taxon>Pseudomonadati</taxon>
        <taxon>Pseudomonadota</taxon>
        <taxon>Gammaproteobacteria</taxon>
        <taxon>Chromatiales</taxon>
        <taxon>Sedimenticolaceae</taxon>
        <taxon>Candidatus Thiodiazotropha</taxon>
    </lineage>
</organism>
<gene>
    <name evidence="1" type="ORF">A3196_16565</name>
</gene>
<dbReference type="PANTHER" id="PTHR20974:SF0">
    <property type="entry name" value="UPF0585 PROTEIN CG18661"/>
    <property type="match status" value="1"/>
</dbReference>
<evidence type="ECO:0000313" key="1">
    <source>
        <dbReference type="EMBL" id="ODB98223.1"/>
    </source>
</evidence>
<dbReference type="InterPro" id="IPR010342">
    <property type="entry name" value="DUF938"/>
</dbReference>